<keyword evidence="1" id="KW-0472">Membrane</keyword>
<keyword evidence="3" id="KW-1185">Reference proteome</keyword>
<name>A0A8X6PKY1_NEPPI</name>
<comment type="caution">
    <text evidence="2">The sequence shown here is derived from an EMBL/GenBank/DDBJ whole genome shotgun (WGS) entry which is preliminary data.</text>
</comment>
<dbReference type="AlphaFoldDB" id="A0A8X6PKY1"/>
<sequence>MDSIVWTTAKTTSTVTAQGIPGILPPDIAANVMYRQYLQAHTEESPNFYTVGKQYKKLETQFNIWIIHLAIGSIVGYNLLKPGKSNSKSIPTASV</sequence>
<evidence type="ECO:0000313" key="3">
    <source>
        <dbReference type="Proteomes" id="UP000887013"/>
    </source>
</evidence>
<protein>
    <submittedName>
        <fullName evidence="2">Uncharacterized protein</fullName>
    </submittedName>
</protein>
<dbReference type="Proteomes" id="UP000887013">
    <property type="component" value="Unassembled WGS sequence"/>
</dbReference>
<organism evidence="2 3">
    <name type="scientific">Nephila pilipes</name>
    <name type="common">Giant wood spider</name>
    <name type="synonym">Nephila maculata</name>
    <dbReference type="NCBI Taxonomy" id="299642"/>
    <lineage>
        <taxon>Eukaryota</taxon>
        <taxon>Metazoa</taxon>
        <taxon>Ecdysozoa</taxon>
        <taxon>Arthropoda</taxon>
        <taxon>Chelicerata</taxon>
        <taxon>Arachnida</taxon>
        <taxon>Araneae</taxon>
        <taxon>Araneomorphae</taxon>
        <taxon>Entelegynae</taxon>
        <taxon>Araneoidea</taxon>
        <taxon>Nephilidae</taxon>
        <taxon>Nephila</taxon>
    </lineage>
</organism>
<accession>A0A8X6PKY1</accession>
<keyword evidence="1" id="KW-1133">Transmembrane helix</keyword>
<evidence type="ECO:0000256" key="1">
    <source>
        <dbReference type="SAM" id="Phobius"/>
    </source>
</evidence>
<dbReference type="EMBL" id="BMAW01071128">
    <property type="protein sequence ID" value="GFT76705.1"/>
    <property type="molecule type" value="Genomic_DNA"/>
</dbReference>
<proteinExistence type="predicted"/>
<evidence type="ECO:0000313" key="2">
    <source>
        <dbReference type="EMBL" id="GFT76705.1"/>
    </source>
</evidence>
<feature type="transmembrane region" description="Helical" evidence="1">
    <location>
        <begin position="62"/>
        <end position="80"/>
    </location>
</feature>
<keyword evidence="1" id="KW-0812">Transmembrane</keyword>
<gene>
    <name evidence="2" type="ORF">NPIL_94661</name>
</gene>
<reference evidence="2" key="1">
    <citation type="submission" date="2020-08" db="EMBL/GenBank/DDBJ databases">
        <title>Multicomponent nature underlies the extraordinary mechanical properties of spider dragline silk.</title>
        <authorList>
            <person name="Kono N."/>
            <person name="Nakamura H."/>
            <person name="Mori M."/>
            <person name="Yoshida Y."/>
            <person name="Ohtoshi R."/>
            <person name="Malay A.D."/>
            <person name="Moran D.A.P."/>
            <person name="Tomita M."/>
            <person name="Numata K."/>
            <person name="Arakawa K."/>
        </authorList>
    </citation>
    <scope>NUCLEOTIDE SEQUENCE</scope>
</reference>